<dbReference type="Proteomes" id="UP000322699">
    <property type="component" value="Unassembled WGS sequence"/>
</dbReference>
<comment type="similarity">
    <text evidence="1">Belongs to the PhzF family.</text>
</comment>
<gene>
    <name evidence="4" type="primary">yddE</name>
    <name evidence="4" type="ORF">LF1_05590</name>
</gene>
<keyword evidence="2 4" id="KW-0413">Isomerase</keyword>
<dbReference type="OrthoDB" id="9788221at2"/>
<dbReference type="PIRSF" id="PIRSF016184">
    <property type="entry name" value="PhzC_PhzF"/>
    <property type="match status" value="1"/>
</dbReference>
<protein>
    <submittedName>
        <fullName evidence="4">Putative isomerase YddE</fullName>
        <ecNumber evidence="4">5.1.-.-</ecNumber>
    </submittedName>
</protein>
<dbReference type="RefSeq" id="WP_068264261.1">
    <property type="nucleotide sequence ID" value="NZ_LWSK01000057.1"/>
</dbReference>
<dbReference type="Gene3D" id="3.10.310.10">
    <property type="entry name" value="Diaminopimelate Epimerase, Chain A, domain 1"/>
    <property type="match status" value="2"/>
</dbReference>
<dbReference type="NCBIfam" id="TIGR00654">
    <property type="entry name" value="PhzF_family"/>
    <property type="match status" value="1"/>
</dbReference>
<evidence type="ECO:0000256" key="2">
    <source>
        <dbReference type="ARBA" id="ARBA00023235"/>
    </source>
</evidence>
<dbReference type="Pfam" id="PF02567">
    <property type="entry name" value="PhzC-PhzF"/>
    <property type="match status" value="1"/>
</dbReference>
<dbReference type="AlphaFoldDB" id="A0A5B1CFG4"/>
<organism evidence="4 5">
    <name type="scientific">Rubripirellula obstinata</name>
    <dbReference type="NCBI Taxonomy" id="406547"/>
    <lineage>
        <taxon>Bacteria</taxon>
        <taxon>Pseudomonadati</taxon>
        <taxon>Planctomycetota</taxon>
        <taxon>Planctomycetia</taxon>
        <taxon>Pirellulales</taxon>
        <taxon>Pirellulaceae</taxon>
        <taxon>Rubripirellula</taxon>
    </lineage>
</organism>
<keyword evidence="5" id="KW-1185">Reference proteome</keyword>
<dbReference type="EMBL" id="VRLW01000001">
    <property type="protein sequence ID" value="KAA1258044.1"/>
    <property type="molecule type" value="Genomic_DNA"/>
</dbReference>
<dbReference type="PANTHER" id="PTHR13774:SF17">
    <property type="entry name" value="PHENAZINE BIOSYNTHESIS-LIKE DOMAIN-CONTAINING PROTEIN"/>
    <property type="match status" value="1"/>
</dbReference>
<dbReference type="GO" id="GO:0016853">
    <property type="term" value="F:isomerase activity"/>
    <property type="evidence" value="ECO:0007669"/>
    <property type="project" value="UniProtKB-KW"/>
</dbReference>
<dbReference type="EC" id="5.1.-.-" evidence="4"/>
<dbReference type="InterPro" id="IPR003719">
    <property type="entry name" value="Phenazine_PhzF-like"/>
</dbReference>
<name>A0A5B1CFG4_9BACT</name>
<evidence type="ECO:0000313" key="5">
    <source>
        <dbReference type="Proteomes" id="UP000322699"/>
    </source>
</evidence>
<proteinExistence type="inferred from homology"/>
<feature type="active site" evidence="3">
    <location>
        <position position="46"/>
    </location>
</feature>
<dbReference type="PANTHER" id="PTHR13774">
    <property type="entry name" value="PHENAZINE BIOSYNTHESIS PROTEIN"/>
    <property type="match status" value="1"/>
</dbReference>
<sequence>MSIPIWQVDAFADRLFTGNPAAVCVLDRYPSDEWMQNVAAEMNLAETSFVVPTDEAGSFHLRWFTPATEVDLCGHATLAAAHTLIEQARVEAWELIRFQTRSGELTCTQADSRITLDFPATPPTVVDLVKDPDFGGRIFNKIHYDKLLDALGIGDATVLRSKYDLLVVVEDASILKSLRPNFNAIADINTRGVMVSAAGGSNGTDFVSRFFAPQCGINEDPVTGSAHCCLAPYWADRLGKTSLVGYQASSRGGTVACEVVGDRAHLTGTAVTVLEGRLLSKPS</sequence>
<dbReference type="GO" id="GO:0005737">
    <property type="term" value="C:cytoplasm"/>
    <property type="evidence" value="ECO:0007669"/>
    <property type="project" value="TreeGrafter"/>
</dbReference>
<accession>A0A5B1CFG4</accession>
<evidence type="ECO:0000256" key="1">
    <source>
        <dbReference type="ARBA" id="ARBA00008270"/>
    </source>
</evidence>
<comment type="caution">
    <text evidence="4">The sequence shown here is derived from an EMBL/GenBank/DDBJ whole genome shotgun (WGS) entry which is preliminary data.</text>
</comment>
<evidence type="ECO:0000256" key="3">
    <source>
        <dbReference type="PIRSR" id="PIRSR016184-1"/>
    </source>
</evidence>
<dbReference type="SUPFAM" id="SSF54506">
    <property type="entry name" value="Diaminopimelate epimerase-like"/>
    <property type="match status" value="1"/>
</dbReference>
<evidence type="ECO:0000313" key="4">
    <source>
        <dbReference type="EMBL" id="KAA1258044.1"/>
    </source>
</evidence>
<reference evidence="4 5" key="1">
    <citation type="submission" date="2019-08" db="EMBL/GenBank/DDBJ databases">
        <title>Deep-cultivation of Planctomycetes and their phenomic and genomic characterization uncovers novel biology.</title>
        <authorList>
            <person name="Wiegand S."/>
            <person name="Jogler M."/>
            <person name="Boedeker C."/>
            <person name="Pinto D."/>
            <person name="Vollmers J."/>
            <person name="Rivas-Marin E."/>
            <person name="Kohn T."/>
            <person name="Peeters S.H."/>
            <person name="Heuer A."/>
            <person name="Rast P."/>
            <person name="Oberbeckmann S."/>
            <person name="Bunk B."/>
            <person name="Jeske O."/>
            <person name="Meyerdierks A."/>
            <person name="Storesund J.E."/>
            <person name="Kallscheuer N."/>
            <person name="Luecker S."/>
            <person name="Lage O.M."/>
            <person name="Pohl T."/>
            <person name="Merkel B.J."/>
            <person name="Hornburger P."/>
            <person name="Mueller R.-W."/>
            <person name="Bruemmer F."/>
            <person name="Labrenz M."/>
            <person name="Spormann A.M."/>
            <person name="Op Den Camp H."/>
            <person name="Overmann J."/>
            <person name="Amann R."/>
            <person name="Jetten M.S.M."/>
            <person name="Mascher T."/>
            <person name="Medema M.H."/>
            <person name="Devos D.P."/>
            <person name="Kaster A.-K."/>
            <person name="Ovreas L."/>
            <person name="Rohde M."/>
            <person name="Galperin M.Y."/>
            <person name="Jogler C."/>
        </authorList>
    </citation>
    <scope>NUCLEOTIDE SEQUENCE [LARGE SCALE GENOMIC DNA]</scope>
    <source>
        <strain evidence="4 5">LF1</strain>
    </source>
</reference>